<gene>
    <name evidence="1" type="primary">INDA1_1</name>
    <name evidence="1" type="ORF">LOY88_004145</name>
</gene>
<proteinExistence type="predicted"/>
<accession>A0ACB8UV89</accession>
<sequence>MGPSEKAASVGTSTSPTVPAFPSKDEEVALHAEETQSRPGFWTRMGCTPESFKKRTLADKHNQLNQTLKSRHLHMIAIGGSIGAGFFVGSGAALSKGGPASVVIDFAIIGVMMFNVVFALGELAIMYPVSGGFYIYSSRFIDPSWGFAMGWNYVLQWLTVLPLELTVASLTINYWNVHVNVAVWISVFLVAIIIINIFGVLGFGEEEFWASALKLSAVVIFMIVAVVLVCGGGPKRGIYSEYWGARLWYNPGAFRNGFRGVTPREKQRTDITKGFCSVFVTAALSFFGTELVGLAAAESKTPMKSLPSAIKQVFWRITLFYILGLFFIGLLVPSNDSRLLGANPLIDTNASPFVIAALDAGLKGYDSFMNVIILVSVFSIGNSAVYAGSRTLTAIAEQGYAPRIFSYVDRAGRPLISTGTVIAFGALAYINVTASGVEIFDWLLALSGLTALFTWGSICLAHIRFRAAWAHKGRSLDEIPFKAAFGVWGSWVGLALVVLVFIAQVFIAICPVKGGFNDAKGFFKSLLALPVVLFCWACGYAWKRKGWFSLDEIDIDSGRREIDWTAHNLELEKRKNATFFKRLYYRLF</sequence>
<reference evidence="1" key="1">
    <citation type="journal article" date="2022" name="bioRxiv">
        <title>Population genetic analysis of Ophidiomyces ophidiicola, the causative agent of snake fungal disease, indicates recent introductions to the USA.</title>
        <authorList>
            <person name="Ladner J.T."/>
            <person name="Palmer J.M."/>
            <person name="Ettinger C.L."/>
            <person name="Stajich J.E."/>
            <person name="Farrell T.M."/>
            <person name="Glorioso B.M."/>
            <person name="Lawson B."/>
            <person name="Price S.J."/>
            <person name="Stengle A.G."/>
            <person name="Grear D.A."/>
            <person name="Lorch J.M."/>
        </authorList>
    </citation>
    <scope>NUCLEOTIDE SEQUENCE</scope>
    <source>
        <strain evidence="1">NWHC 24266-5</strain>
    </source>
</reference>
<evidence type="ECO:0000313" key="1">
    <source>
        <dbReference type="EMBL" id="KAI2385410.1"/>
    </source>
</evidence>
<protein>
    <submittedName>
        <fullName evidence="1">Amino-acid permease inda1</fullName>
    </submittedName>
</protein>
<comment type="caution">
    <text evidence="1">The sequence shown here is derived from an EMBL/GenBank/DDBJ whole genome shotgun (WGS) entry which is preliminary data.</text>
</comment>
<name>A0ACB8UV89_9EURO</name>
<organism evidence="1">
    <name type="scientific">Ophidiomyces ophidiicola</name>
    <dbReference type="NCBI Taxonomy" id="1387563"/>
    <lineage>
        <taxon>Eukaryota</taxon>
        <taxon>Fungi</taxon>
        <taxon>Dikarya</taxon>
        <taxon>Ascomycota</taxon>
        <taxon>Pezizomycotina</taxon>
        <taxon>Eurotiomycetes</taxon>
        <taxon>Eurotiomycetidae</taxon>
        <taxon>Onygenales</taxon>
        <taxon>Onygenaceae</taxon>
        <taxon>Ophidiomyces</taxon>
    </lineage>
</organism>
<dbReference type="EMBL" id="JALBCA010000059">
    <property type="protein sequence ID" value="KAI2385410.1"/>
    <property type="molecule type" value="Genomic_DNA"/>
</dbReference>